<protein>
    <submittedName>
        <fullName evidence="3">Uncharacterized protein LOC103672876 isoform X1</fullName>
    </submittedName>
</protein>
<feature type="compositionally biased region" description="Basic and acidic residues" evidence="1">
    <location>
        <begin position="93"/>
        <end position="108"/>
    </location>
</feature>
<dbReference type="KEGG" id="umr:103672876"/>
<dbReference type="Proteomes" id="UP000261680">
    <property type="component" value="Unplaced"/>
</dbReference>
<organism evidence="2 3">
    <name type="scientific">Ursus maritimus</name>
    <name type="common">Polar bear</name>
    <name type="synonym">Thalarctos maritimus</name>
    <dbReference type="NCBI Taxonomy" id="29073"/>
    <lineage>
        <taxon>Eukaryota</taxon>
        <taxon>Metazoa</taxon>
        <taxon>Chordata</taxon>
        <taxon>Craniata</taxon>
        <taxon>Vertebrata</taxon>
        <taxon>Euteleostomi</taxon>
        <taxon>Mammalia</taxon>
        <taxon>Eutheria</taxon>
        <taxon>Laurasiatheria</taxon>
        <taxon>Carnivora</taxon>
        <taxon>Caniformia</taxon>
        <taxon>Ursidae</taxon>
        <taxon>Ursus</taxon>
    </lineage>
</organism>
<dbReference type="AlphaFoldDB" id="A0A384CYD1"/>
<feature type="region of interest" description="Disordered" evidence="1">
    <location>
        <begin position="80"/>
        <end position="115"/>
    </location>
</feature>
<dbReference type="RefSeq" id="XP_008699791.2">
    <property type="nucleotide sequence ID" value="XM_008701569.2"/>
</dbReference>
<proteinExistence type="predicted"/>
<accession>A0A384CYD1</accession>
<name>A0A384CYD1_URSMA</name>
<keyword evidence="2" id="KW-1185">Reference proteome</keyword>
<dbReference type="GeneID" id="103672876"/>
<feature type="region of interest" description="Disordered" evidence="1">
    <location>
        <begin position="128"/>
        <end position="151"/>
    </location>
</feature>
<evidence type="ECO:0000313" key="2">
    <source>
        <dbReference type="Proteomes" id="UP000261680"/>
    </source>
</evidence>
<evidence type="ECO:0000256" key="1">
    <source>
        <dbReference type="SAM" id="MobiDB-lite"/>
    </source>
</evidence>
<reference evidence="3" key="1">
    <citation type="submission" date="2025-08" db="UniProtKB">
        <authorList>
            <consortium name="RefSeq"/>
        </authorList>
    </citation>
    <scope>IDENTIFICATION</scope>
    <source>
        <tissue evidence="3">Whole blood</tissue>
    </source>
</reference>
<sequence length="243" mass="26643">MWLLKAPALRTGQPGRLWCQAIRMQLSLASSLDLPCFAPPSHLDRLALGKCLVVRESTRVVNHKSSLAFTHSFTHSFSKQSLSSADANSGRADWNHDENDGRRDKARAGGDSVVTAPEKRTCRGELLSHRRGTRRRHDGNSAHPSPHPVGVRGASDWGRCPLPPPSLQQDRVPDMCQTQAGAGTRRSRTRGTLEAAPRGRAHLLRPVSHAPQAGAAPSLRLWTHRGERHLARPTRGRLLPGLL</sequence>
<evidence type="ECO:0000313" key="3">
    <source>
        <dbReference type="RefSeq" id="XP_008699791.2"/>
    </source>
</evidence>
<gene>
    <name evidence="3" type="primary">LOC103672876</name>
</gene>